<feature type="transmembrane region" description="Helical" evidence="2">
    <location>
        <begin position="495"/>
        <end position="514"/>
    </location>
</feature>
<feature type="transmembrane region" description="Helical" evidence="2">
    <location>
        <begin position="850"/>
        <end position="868"/>
    </location>
</feature>
<reference evidence="3 4" key="1">
    <citation type="submission" date="2017-09" db="EMBL/GenBank/DDBJ databases">
        <title>Sphingomonas spermidinifaciens 9NM-10, whole genome shotgun sequence.</title>
        <authorList>
            <person name="Feng G."/>
            <person name="Zhu H."/>
        </authorList>
    </citation>
    <scope>NUCLEOTIDE SEQUENCE [LARGE SCALE GENOMIC DNA]</scope>
    <source>
        <strain evidence="3 4">9NM-10</strain>
    </source>
</reference>
<evidence type="ECO:0000313" key="3">
    <source>
        <dbReference type="EMBL" id="PCD02498.1"/>
    </source>
</evidence>
<evidence type="ECO:0008006" key="5">
    <source>
        <dbReference type="Google" id="ProtNLM"/>
    </source>
</evidence>
<feature type="transmembrane region" description="Helical" evidence="2">
    <location>
        <begin position="647"/>
        <end position="664"/>
    </location>
</feature>
<dbReference type="InterPro" id="IPR019286">
    <property type="entry name" value="DUF2339_TM"/>
</dbReference>
<feature type="region of interest" description="Disordered" evidence="1">
    <location>
        <begin position="108"/>
        <end position="129"/>
    </location>
</feature>
<feature type="transmembrane region" description="Helical" evidence="2">
    <location>
        <begin position="276"/>
        <end position="292"/>
    </location>
</feature>
<feature type="transmembrane region" description="Helical" evidence="2">
    <location>
        <begin position="710"/>
        <end position="731"/>
    </location>
</feature>
<proteinExistence type="predicted"/>
<keyword evidence="2" id="KW-0812">Transmembrane</keyword>
<feature type="transmembrane region" description="Helical" evidence="2">
    <location>
        <begin position="298"/>
        <end position="316"/>
    </location>
</feature>
<feature type="transmembrane region" description="Helical" evidence="2">
    <location>
        <begin position="161"/>
        <end position="181"/>
    </location>
</feature>
<feature type="transmembrane region" description="Helical" evidence="2">
    <location>
        <begin position="323"/>
        <end position="343"/>
    </location>
</feature>
<name>A0A2A4B427_9SPHN</name>
<feature type="transmembrane region" description="Helical" evidence="2">
    <location>
        <begin position="824"/>
        <end position="844"/>
    </location>
</feature>
<keyword evidence="4" id="KW-1185">Reference proteome</keyword>
<feature type="transmembrane region" description="Helical" evidence="2">
    <location>
        <begin position="526"/>
        <end position="544"/>
    </location>
</feature>
<feature type="transmembrane region" description="Helical" evidence="2">
    <location>
        <begin position="470"/>
        <end position="489"/>
    </location>
</feature>
<feature type="transmembrane region" description="Helical" evidence="2">
    <location>
        <begin position="797"/>
        <end position="817"/>
    </location>
</feature>
<dbReference type="OrthoDB" id="5422830at2"/>
<evidence type="ECO:0000256" key="2">
    <source>
        <dbReference type="SAM" id="Phobius"/>
    </source>
</evidence>
<feature type="transmembrane region" description="Helical" evidence="2">
    <location>
        <begin position="193"/>
        <end position="210"/>
    </location>
</feature>
<gene>
    <name evidence="3" type="ORF">COC42_13860</name>
</gene>
<feature type="transmembrane region" description="Helical" evidence="2">
    <location>
        <begin position="399"/>
        <end position="416"/>
    </location>
</feature>
<accession>A0A2A4B427</accession>
<feature type="transmembrane region" description="Helical" evidence="2">
    <location>
        <begin position="764"/>
        <end position="782"/>
    </location>
</feature>
<dbReference type="Proteomes" id="UP000218366">
    <property type="component" value="Unassembled WGS sequence"/>
</dbReference>
<evidence type="ECO:0000256" key="1">
    <source>
        <dbReference type="SAM" id="MobiDB-lite"/>
    </source>
</evidence>
<feature type="transmembrane region" description="Helical" evidence="2">
    <location>
        <begin position="222"/>
        <end position="245"/>
    </location>
</feature>
<organism evidence="3 4">
    <name type="scientific">Sphingomonas spermidinifaciens</name>
    <dbReference type="NCBI Taxonomy" id="1141889"/>
    <lineage>
        <taxon>Bacteria</taxon>
        <taxon>Pseudomonadati</taxon>
        <taxon>Pseudomonadota</taxon>
        <taxon>Alphaproteobacteria</taxon>
        <taxon>Sphingomonadales</taxon>
        <taxon>Sphingomonadaceae</taxon>
        <taxon>Sphingomonas</taxon>
    </lineage>
</organism>
<feature type="transmembrane region" description="Helical" evidence="2">
    <location>
        <begin position="676"/>
        <end position="698"/>
    </location>
</feature>
<feature type="transmembrane region" description="Helical" evidence="2">
    <location>
        <begin position="52"/>
        <end position="70"/>
    </location>
</feature>
<evidence type="ECO:0000313" key="4">
    <source>
        <dbReference type="Proteomes" id="UP000218366"/>
    </source>
</evidence>
<feature type="transmembrane region" description="Helical" evidence="2">
    <location>
        <begin position="610"/>
        <end position="635"/>
    </location>
</feature>
<comment type="caution">
    <text evidence="3">The sequence shown here is derived from an EMBL/GenBank/DDBJ whole genome shotgun (WGS) entry which is preliminary data.</text>
</comment>
<feature type="transmembrane region" description="Helical" evidence="2">
    <location>
        <begin position="737"/>
        <end position="757"/>
    </location>
</feature>
<dbReference type="EMBL" id="NWMW01000002">
    <property type="protein sequence ID" value="PCD02498.1"/>
    <property type="molecule type" value="Genomic_DNA"/>
</dbReference>
<dbReference type="InterPro" id="IPR014600">
    <property type="entry name" value="UCP035905_mem"/>
</dbReference>
<dbReference type="PANTHER" id="PTHR38434">
    <property type="entry name" value="BLL2549 PROTEIN"/>
    <property type="match status" value="1"/>
</dbReference>
<dbReference type="AlphaFoldDB" id="A0A2A4B427"/>
<dbReference type="PANTHER" id="PTHR38434:SF1">
    <property type="entry name" value="BLL2549 PROTEIN"/>
    <property type="match status" value="1"/>
</dbReference>
<dbReference type="Pfam" id="PF10101">
    <property type="entry name" value="DUF2339"/>
    <property type="match status" value="1"/>
</dbReference>
<feature type="compositionally biased region" description="Low complexity" evidence="1">
    <location>
        <begin position="114"/>
        <end position="129"/>
    </location>
</feature>
<keyword evidence="2" id="KW-0472">Membrane</keyword>
<sequence length="879" mass="90101">MDEVELHAAEVGDHGSRRQRAMCARTVRKVRLSPYPRYGCHPGAAGRDGRSVSLEPLLLAAVIALGIVLADTRRRLARAEARLQDLADAAAPEPREFEVVVRRAPPPFAPRPAPHAATRPKPALSAPASEPVASAGAAAEAPGVGQAKAGFDLESLIGGRLPVWIGGAALVLAGFFLVRAAIDSGWFGPGARTLLACLLAFVLIAASEAARRLPATRDDPRIGQALAGAGVASLYATLYLAAALYHLVAPLPAFVLLLLITGAGLALSLRQGPPTAIMALAGGFLAPLVAGYDAAGTAPLLVYLALLLAALFVLSVRRGWGWLAVASAAAGFGWTGFLALMLGAEARPIVGGFVVLLSIGAALALPASGARSRWLRLAPLGVGLAQLFVLAPTLDFSPLGWAFYLVLAAAAVALAWREPVLSPAPLMAAALLLVLLAAAPTTGTTGVAAIAATLIFGAPGLTRSRAHRDWALMAVIGLLGPLAVLQLGTPQLLPRAAWTPFDLVVLAAAAWLAWRHRDRIEGTDTGLIGGTLAAAGAGVLAAAALFGEDAAGVALAAALIAIAEVARRLGARALSGSAAIPLALGLLAAHREIGALVEALARSLPGEELIYPALPPAGGVLLRLLPLAVAALLPLRHKDGYGAARRPAAIVAGVLAAATAYALMKQPLAIADADAFLRLGFYERAAITLAALAAARALATRAPVAARTLATLAIARIAWFDLLLLSPLFAAQAVGSIPLLNAAVLLPGMAAAILWTWGERRWRVPALALMLVAALAAVRQAAHGSLLTGPVGTGENWGYSAAMLALALVWLWSGLVGGARDLRFAGLGLVMVVAFKVFTVDIALEGILRVVSFLGIGVTLIAISWAYTRFLKGPAQPSP</sequence>
<feature type="transmembrane region" description="Helical" evidence="2">
    <location>
        <begin position="251"/>
        <end position="269"/>
    </location>
</feature>
<protein>
    <recommendedName>
        <fullName evidence="5">DUF2339 domain-containing protein</fullName>
    </recommendedName>
</protein>
<keyword evidence="2" id="KW-1133">Transmembrane helix</keyword>
<dbReference type="PIRSF" id="PIRSF035905">
    <property type="entry name" value="UCP035905_mp"/>
    <property type="match status" value="1"/>
</dbReference>
<feature type="transmembrane region" description="Helical" evidence="2">
    <location>
        <begin position="349"/>
        <end position="367"/>
    </location>
</feature>
<feature type="transmembrane region" description="Helical" evidence="2">
    <location>
        <begin position="423"/>
        <end position="440"/>
    </location>
</feature>